<dbReference type="EMBL" id="CYKH01000486">
    <property type="protein sequence ID" value="CUI14102.1"/>
    <property type="molecule type" value="Genomic_DNA"/>
</dbReference>
<sequence>IMQAQMIIGQAFEQFVMLDLSNRVLENCWDVCFDKNITRKELVAGDIEDAKLRKMDACQRKCIARHFEVMKLMNESREMREREAMMGLPPGALKEQQKH</sequence>
<dbReference type="VEuPathDB" id="TriTrypDB:BSAL_69265"/>
<accession>A0A0S4KET4</accession>
<gene>
    <name evidence="1" type="ORF">BSAL_69265</name>
</gene>
<protein>
    <submittedName>
        <fullName evidence="1">Zinc finger protein, putative</fullName>
    </submittedName>
</protein>
<dbReference type="Proteomes" id="UP000051952">
    <property type="component" value="Unassembled WGS sequence"/>
</dbReference>
<dbReference type="Gene3D" id="1.10.287.810">
    <property type="entry name" value="Mitochondrial import inner membrane translocase subunit tim13 like domains"/>
    <property type="match status" value="1"/>
</dbReference>
<organism evidence="1 2">
    <name type="scientific">Bodo saltans</name>
    <name type="common">Flagellated protozoan</name>
    <dbReference type="NCBI Taxonomy" id="75058"/>
    <lineage>
        <taxon>Eukaryota</taxon>
        <taxon>Discoba</taxon>
        <taxon>Euglenozoa</taxon>
        <taxon>Kinetoplastea</taxon>
        <taxon>Metakinetoplastina</taxon>
        <taxon>Eubodonida</taxon>
        <taxon>Bodonidae</taxon>
        <taxon>Bodo</taxon>
    </lineage>
</organism>
<proteinExistence type="predicted"/>
<dbReference type="SUPFAM" id="SSF144122">
    <property type="entry name" value="Tim10-like"/>
    <property type="match status" value="1"/>
</dbReference>
<evidence type="ECO:0000313" key="2">
    <source>
        <dbReference type="Proteomes" id="UP000051952"/>
    </source>
</evidence>
<dbReference type="AlphaFoldDB" id="A0A0S4KET4"/>
<feature type="non-terminal residue" evidence="1">
    <location>
        <position position="1"/>
    </location>
</feature>
<dbReference type="OrthoDB" id="269755at2759"/>
<reference evidence="2" key="1">
    <citation type="submission" date="2015-09" db="EMBL/GenBank/DDBJ databases">
        <authorList>
            <consortium name="Pathogen Informatics"/>
        </authorList>
    </citation>
    <scope>NUCLEOTIDE SEQUENCE [LARGE SCALE GENOMIC DNA]</scope>
    <source>
        <strain evidence="2">Lake Konstanz</strain>
    </source>
</reference>
<keyword evidence="2" id="KW-1185">Reference proteome</keyword>
<dbReference type="InterPro" id="IPR035427">
    <property type="entry name" value="Tim10-like_dom_sf"/>
</dbReference>
<evidence type="ECO:0000313" key="1">
    <source>
        <dbReference type="EMBL" id="CUI14102.1"/>
    </source>
</evidence>
<name>A0A0S4KET4_BODSA</name>
<dbReference type="OMA" id="WDICYDR"/>